<dbReference type="EMBL" id="ML736871">
    <property type="protein sequence ID" value="KAE8397969.1"/>
    <property type="molecule type" value="Genomic_DNA"/>
</dbReference>
<name>A0A5N7CVH2_9EURO</name>
<reference evidence="1 2" key="1">
    <citation type="submission" date="2019-04" db="EMBL/GenBank/DDBJ databases">
        <authorList>
            <consortium name="DOE Joint Genome Institute"/>
            <person name="Mondo S."/>
            <person name="Kjaerbolling I."/>
            <person name="Vesth T."/>
            <person name="Frisvad J.C."/>
            <person name="Nybo J.L."/>
            <person name="Theobald S."/>
            <person name="Kildgaard S."/>
            <person name="Isbrandt T."/>
            <person name="Kuo A."/>
            <person name="Sato A."/>
            <person name="Lyhne E.K."/>
            <person name="Kogle M.E."/>
            <person name="Wiebenga A."/>
            <person name="Kun R.S."/>
            <person name="Lubbers R.J."/>
            <person name="Makela M.R."/>
            <person name="Barry K."/>
            <person name="Chovatia M."/>
            <person name="Clum A."/>
            <person name="Daum C."/>
            <person name="Haridas S."/>
            <person name="He G."/>
            <person name="LaButti K."/>
            <person name="Lipzen A."/>
            <person name="Riley R."/>
            <person name="Salamov A."/>
            <person name="Simmons B.A."/>
            <person name="Magnuson J.K."/>
            <person name="Henrissat B."/>
            <person name="Mortensen U.H."/>
            <person name="Larsen T.O."/>
            <person name="Devries R.P."/>
            <person name="Grigoriev I.V."/>
            <person name="Machida M."/>
            <person name="Baker S.E."/>
            <person name="Andersen M.R."/>
            <person name="Cantor M.N."/>
            <person name="Hua S.X."/>
        </authorList>
    </citation>
    <scope>NUCLEOTIDE SEQUENCE [LARGE SCALE GENOMIC DNA]</scope>
    <source>
        <strain evidence="1 2">CBS 119388</strain>
    </source>
</reference>
<organism evidence="1 2">
    <name type="scientific">Aspergillus pseudonomiae</name>
    <dbReference type="NCBI Taxonomy" id="1506151"/>
    <lineage>
        <taxon>Eukaryota</taxon>
        <taxon>Fungi</taxon>
        <taxon>Dikarya</taxon>
        <taxon>Ascomycota</taxon>
        <taxon>Pezizomycotina</taxon>
        <taxon>Eurotiomycetes</taxon>
        <taxon>Eurotiomycetidae</taxon>
        <taxon>Eurotiales</taxon>
        <taxon>Aspergillaceae</taxon>
        <taxon>Aspergillus</taxon>
        <taxon>Aspergillus subgen. Circumdati</taxon>
    </lineage>
</organism>
<accession>A0A5N7CVH2</accession>
<evidence type="ECO:0000313" key="1">
    <source>
        <dbReference type="EMBL" id="KAE8397969.1"/>
    </source>
</evidence>
<proteinExistence type="predicted"/>
<gene>
    <name evidence="1" type="ORF">BDV37DRAFT_264403</name>
</gene>
<protein>
    <submittedName>
        <fullName evidence="1">Uncharacterized protein</fullName>
    </submittedName>
</protein>
<evidence type="ECO:0000313" key="2">
    <source>
        <dbReference type="Proteomes" id="UP000325579"/>
    </source>
</evidence>
<dbReference type="Proteomes" id="UP000325579">
    <property type="component" value="Unassembled WGS sequence"/>
</dbReference>
<dbReference type="GeneID" id="43668357"/>
<keyword evidence="2" id="KW-1185">Reference proteome</keyword>
<dbReference type="AlphaFoldDB" id="A0A5N7CVH2"/>
<sequence>MEFRLEWDIREDKSTRNWTAADGLPYINAANPYNLETGTTMYSNERPSEGTLAFFSFAPCYRQPILSIPITQVSRRS</sequence>
<dbReference type="RefSeq" id="XP_031935288.1">
    <property type="nucleotide sequence ID" value="XM_032083666.1"/>
</dbReference>